<comment type="caution">
    <text evidence="5">The sequence shown here is derived from an EMBL/GenBank/DDBJ whole genome shotgun (WGS) entry which is preliminary data.</text>
</comment>
<feature type="transmembrane region" description="Helical" evidence="4">
    <location>
        <begin position="171"/>
        <end position="195"/>
    </location>
</feature>
<evidence type="ECO:0000256" key="4">
    <source>
        <dbReference type="SAM" id="Phobius"/>
    </source>
</evidence>
<feature type="transmembrane region" description="Helical" evidence="4">
    <location>
        <begin position="433"/>
        <end position="454"/>
    </location>
</feature>
<feature type="transmembrane region" description="Helical" evidence="4">
    <location>
        <begin position="227"/>
        <end position="247"/>
    </location>
</feature>
<keyword evidence="4" id="KW-0472">Membrane</keyword>
<name>A0ABR1VLY0_9PEZI</name>
<keyword evidence="6" id="KW-1185">Reference proteome</keyword>
<comment type="similarity">
    <text evidence="2">Belongs to the major facilitator superfamily. Monocarboxylate porter (TC 2.A.1.13) family.</text>
</comment>
<accession>A0ABR1VLY0</accession>
<sequence length="502" mass="54514">MTLPLDSSFVTIPLFGDHHPTHDLAATLKSPQQLESFYSSSSSRTDVRSSSSVHANNNDNDNDTPALLPEQEREMKEKPTTEESSRRSSSNDDVQLDGGFVAWSQVSVSFLLVFNGFGYFSSFGLFQSHWTEALHARQSDIAWVGSVSLFLLFFLGSLSGPLMDRGQFRSLLLIGCLFQVLAVFSTSAAGSYWQLFLAQGVAQGIGNGMLFTPCVTLVAIYFTELRVFALSIAACGAPIGGIIFPVIYRQLSDQIGPPWTIRVMGFIVLFNSALILSLGRPRSFKKDRRPLLELSAFREPVYALFAVGVFFTLWGLYIAYFYTSTYGRTVIGISQSDSLTLLMILNVAGVPGRLVPAYVANRFFGPFDTMLPFVLGCSLMLFVWTRITSSSGAYYAFVVLYGLCSNAVQTLFPSTLSGLVTDPGKMGQRVGMVFSVGSVACLTGPPLAGVLIGVGNGNHLYMQLHGGVSILIGFSFLTVSRLCQVRKSRGGGTTCNVALNPL</sequence>
<feature type="transmembrane region" description="Helical" evidence="4">
    <location>
        <begin position="367"/>
        <end position="387"/>
    </location>
</feature>
<feature type="transmembrane region" description="Helical" evidence="4">
    <location>
        <begin position="300"/>
        <end position="320"/>
    </location>
</feature>
<feature type="region of interest" description="Disordered" evidence="3">
    <location>
        <begin position="39"/>
        <end position="92"/>
    </location>
</feature>
<reference evidence="5 6" key="1">
    <citation type="submission" date="2023-01" db="EMBL/GenBank/DDBJ databases">
        <title>Analysis of 21 Apiospora genomes using comparative genomics revels a genus with tremendous synthesis potential of carbohydrate active enzymes and secondary metabolites.</title>
        <authorList>
            <person name="Sorensen T."/>
        </authorList>
    </citation>
    <scope>NUCLEOTIDE SEQUENCE [LARGE SCALE GENOMIC DNA]</scope>
    <source>
        <strain evidence="5 6">CBS 83171</strain>
    </source>
</reference>
<evidence type="ECO:0000313" key="5">
    <source>
        <dbReference type="EMBL" id="KAK8072253.1"/>
    </source>
</evidence>
<comment type="subcellular location">
    <subcellularLocation>
        <location evidence="1">Membrane</location>
        <topology evidence="1">Multi-pass membrane protein</topology>
    </subcellularLocation>
</comment>
<proteinExistence type="inferred from homology"/>
<keyword evidence="4" id="KW-0812">Transmembrane</keyword>
<dbReference type="Pfam" id="PF07690">
    <property type="entry name" value="MFS_1"/>
    <property type="match status" value="1"/>
</dbReference>
<feature type="transmembrane region" description="Helical" evidence="4">
    <location>
        <begin position="100"/>
        <end position="121"/>
    </location>
</feature>
<feature type="compositionally biased region" description="Low complexity" evidence="3">
    <location>
        <begin position="39"/>
        <end position="59"/>
    </location>
</feature>
<gene>
    <name evidence="5" type="ORF">PG996_005601</name>
</gene>
<dbReference type="InterPro" id="IPR011701">
    <property type="entry name" value="MFS"/>
</dbReference>
<protein>
    <submittedName>
        <fullName evidence="5">MFS transporter asaE</fullName>
    </submittedName>
</protein>
<evidence type="ECO:0000256" key="1">
    <source>
        <dbReference type="ARBA" id="ARBA00004141"/>
    </source>
</evidence>
<evidence type="ECO:0000313" key="6">
    <source>
        <dbReference type="Proteomes" id="UP001446871"/>
    </source>
</evidence>
<feature type="transmembrane region" description="Helical" evidence="4">
    <location>
        <begin position="340"/>
        <end position="360"/>
    </location>
</feature>
<feature type="transmembrane region" description="Helical" evidence="4">
    <location>
        <begin position="460"/>
        <end position="479"/>
    </location>
</feature>
<dbReference type="Gene3D" id="1.20.1250.20">
    <property type="entry name" value="MFS general substrate transporter like domains"/>
    <property type="match status" value="1"/>
</dbReference>
<evidence type="ECO:0000256" key="3">
    <source>
        <dbReference type="SAM" id="MobiDB-lite"/>
    </source>
</evidence>
<dbReference type="SUPFAM" id="SSF103473">
    <property type="entry name" value="MFS general substrate transporter"/>
    <property type="match status" value="1"/>
</dbReference>
<dbReference type="Proteomes" id="UP001446871">
    <property type="component" value="Unassembled WGS sequence"/>
</dbReference>
<feature type="transmembrane region" description="Helical" evidence="4">
    <location>
        <begin position="393"/>
        <end position="412"/>
    </location>
</feature>
<keyword evidence="4" id="KW-1133">Transmembrane helix</keyword>
<dbReference type="InterPro" id="IPR036259">
    <property type="entry name" value="MFS_trans_sf"/>
</dbReference>
<dbReference type="InterPro" id="IPR050327">
    <property type="entry name" value="Proton-linked_MCT"/>
</dbReference>
<feature type="transmembrane region" description="Helical" evidence="4">
    <location>
        <begin position="141"/>
        <end position="159"/>
    </location>
</feature>
<feature type="transmembrane region" description="Helical" evidence="4">
    <location>
        <begin position="201"/>
        <end position="222"/>
    </location>
</feature>
<feature type="compositionally biased region" description="Basic and acidic residues" evidence="3">
    <location>
        <begin position="70"/>
        <end position="90"/>
    </location>
</feature>
<feature type="transmembrane region" description="Helical" evidence="4">
    <location>
        <begin position="259"/>
        <end position="279"/>
    </location>
</feature>
<dbReference type="EMBL" id="JAQQWM010000003">
    <property type="protein sequence ID" value="KAK8072253.1"/>
    <property type="molecule type" value="Genomic_DNA"/>
</dbReference>
<dbReference type="PANTHER" id="PTHR11360:SF130">
    <property type="entry name" value="MAJOR FACILITATOR SUPERFAMILY (MFS) PROFILE DOMAIN-CONTAINING PROTEIN-RELATED"/>
    <property type="match status" value="1"/>
</dbReference>
<evidence type="ECO:0000256" key="2">
    <source>
        <dbReference type="ARBA" id="ARBA00006727"/>
    </source>
</evidence>
<dbReference type="PANTHER" id="PTHR11360">
    <property type="entry name" value="MONOCARBOXYLATE TRANSPORTER"/>
    <property type="match status" value="1"/>
</dbReference>
<organism evidence="5 6">
    <name type="scientific">Apiospora saccharicola</name>
    <dbReference type="NCBI Taxonomy" id="335842"/>
    <lineage>
        <taxon>Eukaryota</taxon>
        <taxon>Fungi</taxon>
        <taxon>Dikarya</taxon>
        <taxon>Ascomycota</taxon>
        <taxon>Pezizomycotina</taxon>
        <taxon>Sordariomycetes</taxon>
        <taxon>Xylariomycetidae</taxon>
        <taxon>Amphisphaeriales</taxon>
        <taxon>Apiosporaceae</taxon>
        <taxon>Apiospora</taxon>
    </lineage>
</organism>